<dbReference type="Gene3D" id="2.60.34.10">
    <property type="entry name" value="Substrate Binding Domain Of DNAk, Chain A, domain 1"/>
    <property type="match status" value="1"/>
</dbReference>
<dbReference type="SUPFAM" id="SSF53067">
    <property type="entry name" value="Actin-like ATPase domain"/>
    <property type="match status" value="2"/>
</dbReference>
<proteinExistence type="inferred from homology"/>
<dbReference type="InterPro" id="IPR029047">
    <property type="entry name" value="HSP70_peptide-bd_sf"/>
</dbReference>
<dbReference type="STRING" id="1963862.B4O97_13135"/>
<accession>A0A1Y1RW45</accession>
<evidence type="ECO:0000256" key="1">
    <source>
        <dbReference type="ARBA" id="ARBA00007381"/>
    </source>
</evidence>
<dbReference type="EMBL" id="MWQY01000014">
    <property type="protein sequence ID" value="ORC34251.1"/>
    <property type="molecule type" value="Genomic_DNA"/>
</dbReference>
<reference evidence="4 5" key="1">
    <citation type="submission" date="2017-03" db="EMBL/GenBank/DDBJ databases">
        <title>Draft Genome sequence of Marispirochaeta sp. strain JC444.</title>
        <authorList>
            <person name="Shivani Y."/>
            <person name="Subhash Y."/>
            <person name="Sasikala C."/>
            <person name="Ramana C."/>
        </authorList>
    </citation>
    <scope>NUCLEOTIDE SEQUENCE [LARGE SCALE GENOMIC DNA]</scope>
    <source>
        <strain evidence="4 5">JC444</strain>
    </source>
</reference>
<organism evidence="4 5">
    <name type="scientific">Marispirochaeta aestuarii</name>
    <dbReference type="NCBI Taxonomy" id="1963862"/>
    <lineage>
        <taxon>Bacteria</taxon>
        <taxon>Pseudomonadati</taxon>
        <taxon>Spirochaetota</taxon>
        <taxon>Spirochaetia</taxon>
        <taxon>Spirochaetales</taxon>
        <taxon>Spirochaetaceae</taxon>
        <taxon>Marispirochaeta</taxon>
    </lineage>
</organism>
<dbReference type="PROSITE" id="PS01036">
    <property type="entry name" value="HSP70_3"/>
    <property type="match status" value="1"/>
</dbReference>
<comment type="similarity">
    <text evidence="1">Belongs to the heat shock protein 70 family.</text>
</comment>
<dbReference type="InterPro" id="IPR043129">
    <property type="entry name" value="ATPase_NBD"/>
</dbReference>
<sequence length="486" mass="52982">MVVGIDFGTANTSVTIIDGKKIKTFLDRYGSSSHPAAPGCSTEMRFKQIKSLVEAQTAGYADTAVVAVPAGIGDIQSREITDAAKKAGFHRIRLIPQAEATAAAMLHGTTGTVLVLDFGESSFKASLVEIKGNDISLNRCLSDSSTGGGSFTRDMCGLLKKKTGNIIGKLQNVSDAFKIALSSSSEYTSSVQGVQVSLDRRDYEKILGSRIGRIEDLVRQLLRSSGHRTSEIDTVLLAGGGSHIPCIQSCVSRIFRESVPVRICPADTAARGALLLFQRRTAPVQGTVGISPSDFGLEIDWGRPFWMMQKDRPLPALEKRIFTTLADNQRRAEIHVIQRSTEDPSRTVSLSRIMLPQIPPALQGRPKIEIQFVLHSSGMLTVTVQSPSGRISETMKIMIKEAVGDKCGSGIKDMDILISRVEREYRGRRFFIDPEFSEDINAILELARRQKKSADPGLRRECSIALWSILKEIKSLDAGREADCAG</sequence>
<dbReference type="GO" id="GO:0005524">
    <property type="term" value="F:ATP binding"/>
    <property type="evidence" value="ECO:0007669"/>
    <property type="project" value="UniProtKB-KW"/>
</dbReference>
<evidence type="ECO:0000313" key="5">
    <source>
        <dbReference type="Proteomes" id="UP000192343"/>
    </source>
</evidence>
<evidence type="ECO:0000256" key="2">
    <source>
        <dbReference type="ARBA" id="ARBA00022741"/>
    </source>
</evidence>
<gene>
    <name evidence="4" type="ORF">B4O97_13135</name>
</gene>
<dbReference type="Gene3D" id="3.30.420.40">
    <property type="match status" value="2"/>
</dbReference>
<name>A0A1Y1RW45_9SPIO</name>
<keyword evidence="5" id="KW-1185">Reference proteome</keyword>
<evidence type="ECO:0000313" key="4">
    <source>
        <dbReference type="EMBL" id="ORC34251.1"/>
    </source>
</evidence>
<protein>
    <submittedName>
        <fullName evidence="4">Uncharacterized protein</fullName>
    </submittedName>
</protein>
<keyword evidence="3" id="KW-0067">ATP-binding</keyword>
<dbReference type="InterPro" id="IPR018181">
    <property type="entry name" value="Heat_shock_70_CS"/>
</dbReference>
<dbReference type="Proteomes" id="UP000192343">
    <property type="component" value="Unassembled WGS sequence"/>
</dbReference>
<comment type="caution">
    <text evidence="4">The sequence shown here is derived from an EMBL/GenBank/DDBJ whole genome shotgun (WGS) entry which is preliminary data.</text>
</comment>
<dbReference type="Gene3D" id="3.90.640.10">
    <property type="entry name" value="Actin, Chain A, domain 4"/>
    <property type="match status" value="1"/>
</dbReference>
<keyword evidence="2" id="KW-0547">Nucleotide-binding</keyword>
<evidence type="ECO:0000256" key="3">
    <source>
        <dbReference type="ARBA" id="ARBA00022840"/>
    </source>
</evidence>
<dbReference type="PANTHER" id="PTHR19375">
    <property type="entry name" value="HEAT SHOCK PROTEIN 70KDA"/>
    <property type="match status" value="1"/>
</dbReference>
<dbReference type="SUPFAM" id="SSF100920">
    <property type="entry name" value="Heat shock protein 70kD (HSP70), peptide-binding domain"/>
    <property type="match status" value="1"/>
</dbReference>
<dbReference type="GO" id="GO:0140662">
    <property type="term" value="F:ATP-dependent protein folding chaperone"/>
    <property type="evidence" value="ECO:0007669"/>
    <property type="project" value="InterPro"/>
</dbReference>
<dbReference type="AlphaFoldDB" id="A0A1Y1RW45"/>
<dbReference type="InterPro" id="IPR013126">
    <property type="entry name" value="Hsp_70_fam"/>
</dbReference>
<dbReference type="Pfam" id="PF00012">
    <property type="entry name" value="HSP70"/>
    <property type="match status" value="1"/>
</dbReference>